<proteinExistence type="inferred from homology"/>
<sequence length="268" mass="29115">MIIISASIPEGHAPVIRTSSVFSRLHAGNNVYGLLNSLPSPMLCEMLAFAGYDFVILDLEHLLRSEEDIMHCVRACEAAGISPWLRIPQVDEKLIGRALDAGIEAIVLSRTESAAQVQRAIEAAFFPPLGKRGITGGRITGFGRLPLPEYIDLANRQTPIIPMIESRVGVDALGEILQLPGVGMIMEGALDLSLDLDLGPDPLNPQVWQTLQNMADACLSAAIPFCANPRTAEQNTLWRARGIRSFLAGEDRGLLHNALKARLHSLQQ</sequence>
<dbReference type="EMBL" id="JAKNRW010000002">
    <property type="protein sequence ID" value="MCK1789100.1"/>
    <property type="molecule type" value="Genomic_DNA"/>
</dbReference>
<keyword evidence="2" id="KW-0479">Metal-binding</keyword>
<evidence type="ECO:0000256" key="3">
    <source>
        <dbReference type="ARBA" id="ARBA00023239"/>
    </source>
</evidence>
<dbReference type="InterPro" id="IPR040442">
    <property type="entry name" value="Pyrv_kinase-like_dom_sf"/>
</dbReference>
<name>A0ABT0ETQ4_9PSED</name>
<evidence type="ECO:0000256" key="2">
    <source>
        <dbReference type="ARBA" id="ARBA00022723"/>
    </source>
</evidence>
<evidence type="ECO:0000256" key="1">
    <source>
        <dbReference type="ARBA" id="ARBA00005568"/>
    </source>
</evidence>
<comment type="similarity">
    <text evidence="1">Belongs to the HpcH/HpaI aldolase family.</text>
</comment>
<dbReference type="PANTHER" id="PTHR30502">
    <property type="entry name" value="2-KETO-3-DEOXY-L-RHAMNONATE ALDOLASE"/>
    <property type="match status" value="1"/>
</dbReference>
<organism evidence="5 6">
    <name type="scientific">Pseudomonas violetae</name>
    <dbReference type="NCBI Taxonomy" id="2915813"/>
    <lineage>
        <taxon>Bacteria</taxon>
        <taxon>Pseudomonadati</taxon>
        <taxon>Pseudomonadota</taxon>
        <taxon>Gammaproteobacteria</taxon>
        <taxon>Pseudomonadales</taxon>
        <taxon>Pseudomonadaceae</taxon>
        <taxon>Pseudomonas</taxon>
    </lineage>
</organism>
<comment type="caution">
    <text evidence="5">The sequence shown here is derived from an EMBL/GenBank/DDBJ whole genome shotgun (WGS) entry which is preliminary data.</text>
</comment>
<keyword evidence="6" id="KW-1185">Reference proteome</keyword>
<dbReference type="InterPro" id="IPR005000">
    <property type="entry name" value="Aldolase/citrate-lyase_domain"/>
</dbReference>
<dbReference type="InterPro" id="IPR050251">
    <property type="entry name" value="HpcH-HpaI_aldolase"/>
</dbReference>
<gene>
    <name evidence="5" type="ORF">L9059_02675</name>
</gene>
<protein>
    <submittedName>
        <fullName evidence="5">Aldolase/citrate lyase family protein</fullName>
    </submittedName>
</protein>
<evidence type="ECO:0000313" key="5">
    <source>
        <dbReference type="EMBL" id="MCK1789100.1"/>
    </source>
</evidence>
<dbReference type="RefSeq" id="WP_247287082.1">
    <property type="nucleotide sequence ID" value="NZ_JAKNRW010000002.1"/>
</dbReference>
<feature type="domain" description="HpcH/HpaI aldolase/citrate lyase" evidence="4">
    <location>
        <begin position="38"/>
        <end position="223"/>
    </location>
</feature>
<dbReference type="Pfam" id="PF03328">
    <property type="entry name" value="HpcH_HpaI"/>
    <property type="match status" value="1"/>
</dbReference>
<keyword evidence="3 5" id="KW-0456">Lyase</keyword>
<dbReference type="InterPro" id="IPR015813">
    <property type="entry name" value="Pyrv/PenolPyrv_kinase-like_dom"/>
</dbReference>
<dbReference type="GO" id="GO:0016829">
    <property type="term" value="F:lyase activity"/>
    <property type="evidence" value="ECO:0007669"/>
    <property type="project" value="UniProtKB-KW"/>
</dbReference>
<reference evidence="5 6" key="1">
    <citation type="submission" date="2022-02" db="EMBL/GenBank/DDBJ databases">
        <title>Comparative genomics of the first Antarctic Pseudomonas spp. capable of biotransforming 2,4,6-Trinitrotoluene.</title>
        <authorList>
            <person name="Cabrera M.A."/>
            <person name="Marquez S.L."/>
            <person name="Perez-Donoso J.M."/>
        </authorList>
    </citation>
    <scope>NUCLEOTIDE SEQUENCE [LARGE SCALE GENOMIC DNA]</scope>
    <source>
        <strain evidence="5 6">TNT19</strain>
    </source>
</reference>
<dbReference type="Proteomes" id="UP001299876">
    <property type="component" value="Unassembled WGS sequence"/>
</dbReference>
<dbReference type="SUPFAM" id="SSF51621">
    <property type="entry name" value="Phosphoenolpyruvate/pyruvate domain"/>
    <property type="match status" value="1"/>
</dbReference>
<evidence type="ECO:0000259" key="4">
    <source>
        <dbReference type="Pfam" id="PF03328"/>
    </source>
</evidence>
<dbReference type="Gene3D" id="3.20.20.60">
    <property type="entry name" value="Phosphoenolpyruvate-binding domains"/>
    <property type="match status" value="1"/>
</dbReference>
<accession>A0ABT0ETQ4</accession>
<evidence type="ECO:0000313" key="6">
    <source>
        <dbReference type="Proteomes" id="UP001299876"/>
    </source>
</evidence>
<dbReference type="PANTHER" id="PTHR30502:SF0">
    <property type="entry name" value="PHOSPHOENOLPYRUVATE CARBOXYLASE FAMILY PROTEIN"/>
    <property type="match status" value="1"/>
</dbReference>